<reference evidence="1 2" key="1">
    <citation type="submission" date="2024-01" db="EMBL/GenBank/DDBJ databases">
        <title>The genomes of 5 underutilized Papilionoideae crops provide insights into root nodulation and disease resistanc.</title>
        <authorList>
            <person name="Jiang F."/>
        </authorList>
    </citation>
    <scope>NUCLEOTIDE SEQUENCE [LARGE SCALE GENOMIC DNA]</scope>
    <source>
        <strain evidence="1">JINMINGXINNONG_FW02</strain>
        <tissue evidence="1">Leaves</tissue>
    </source>
</reference>
<organism evidence="1 2">
    <name type="scientific">Phaseolus coccineus</name>
    <name type="common">Scarlet runner bean</name>
    <name type="synonym">Phaseolus multiflorus</name>
    <dbReference type="NCBI Taxonomy" id="3886"/>
    <lineage>
        <taxon>Eukaryota</taxon>
        <taxon>Viridiplantae</taxon>
        <taxon>Streptophyta</taxon>
        <taxon>Embryophyta</taxon>
        <taxon>Tracheophyta</taxon>
        <taxon>Spermatophyta</taxon>
        <taxon>Magnoliopsida</taxon>
        <taxon>eudicotyledons</taxon>
        <taxon>Gunneridae</taxon>
        <taxon>Pentapetalae</taxon>
        <taxon>rosids</taxon>
        <taxon>fabids</taxon>
        <taxon>Fabales</taxon>
        <taxon>Fabaceae</taxon>
        <taxon>Papilionoideae</taxon>
        <taxon>50 kb inversion clade</taxon>
        <taxon>NPAAA clade</taxon>
        <taxon>indigoferoid/millettioid clade</taxon>
        <taxon>Phaseoleae</taxon>
        <taxon>Phaseolus</taxon>
    </lineage>
</organism>
<dbReference type="Proteomes" id="UP001374584">
    <property type="component" value="Unassembled WGS sequence"/>
</dbReference>
<evidence type="ECO:0000313" key="1">
    <source>
        <dbReference type="EMBL" id="KAK7326236.1"/>
    </source>
</evidence>
<accession>A0AAN9KZM1</accession>
<name>A0AAN9KZM1_PHACN</name>
<sequence length="292" mass="32686">MLGEEIRRQLKELLESLTNEKSPFFELSWLEQRTENPCVSGSNPLLSGLWVQRTGSRERAGFFLIQVKEEAKKNVSAPALYGFLASPYLAGGRFYKKSGLLLGLVLASLCPKGWASSVRVFIDRVDLYAEGGETRCSAVCLKSTRSKLSFRKRKKETALYLIWAGSKAAFLPNVSGASLRFNSFLPIDLGKDLRWESNRVKLDTNLRSSVHNNSTGSPLYYDWYVQYCITVMRLLIGWQFPSPPPSAMKEALHFPVMRIAGTGSSGKASVINWGMKAILPVEKNYPMLTVEN</sequence>
<evidence type="ECO:0000313" key="2">
    <source>
        <dbReference type="Proteomes" id="UP001374584"/>
    </source>
</evidence>
<keyword evidence="2" id="KW-1185">Reference proteome</keyword>
<dbReference type="EMBL" id="JAYMYR010000071">
    <property type="protein sequence ID" value="KAK7326236.1"/>
    <property type="molecule type" value="Genomic_DNA"/>
</dbReference>
<proteinExistence type="predicted"/>
<gene>
    <name evidence="1" type="ORF">VNO80_33049</name>
</gene>
<comment type="caution">
    <text evidence="1">The sequence shown here is derived from an EMBL/GenBank/DDBJ whole genome shotgun (WGS) entry which is preliminary data.</text>
</comment>
<protein>
    <submittedName>
        <fullName evidence="1">Uncharacterized protein</fullName>
    </submittedName>
</protein>
<dbReference type="AlphaFoldDB" id="A0AAN9KZM1"/>